<name>A0AAN7SQG6_9COLE</name>
<dbReference type="Pfam" id="PF21773">
    <property type="entry name" value="ODAD1_CC"/>
    <property type="match status" value="1"/>
</dbReference>
<keyword evidence="4" id="KW-1185">Reference proteome</keyword>
<dbReference type="PANTHER" id="PTHR21694">
    <property type="entry name" value="COILED-COIL DOMAIN-CONTAINING PROTEIN 63"/>
    <property type="match status" value="1"/>
</dbReference>
<feature type="domain" description="ODAD1 central coiled coil region" evidence="2">
    <location>
        <begin position="133"/>
        <end position="376"/>
    </location>
</feature>
<dbReference type="PANTHER" id="PTHR21694:SF18">
    <property type="entry name" value="COILED-COIL DOMAIN-CONTAINING PROTEIN 63"/>
    <property type="match status" value="1"/>
</dbReference>
<evidence type="ECO:0000313" key="3">
    <source>
        <dbReference type="EMBL" id="KAK4878235.1"/>
    </source>
</evidence>
<proteinExistence type="predicted"/>
<protein>
    <recommendedName>
        <fullName evidence="2">ODAD1 central coiled coil region domain-containing protein</fullName>
    </recommendedName>
</protein>
<dbReference type="InterPro" id="IPR049258">
    <property type="entry name" value="ODAD1_CC"/>
</dbReference>
<reference evidence="4" key="1">
    <citation type="submission" date="2023-01" db="EMBL/GenBank/DDBJ databases">
        <title>Key to firefly adult light organ development and bioluminescence: homeobox transcription factors regulate luciferase expression and transportation to peroxisome.</title>
        <authorList>
            <person name="Fu X."/>
        </authorList>
    </citation>
    <scope>NUCLEOTIDE SEQUENCE [LARGE SCALE GENOMIC DNA]</scope>
</reference>
<dbReference type="Proteomes" id="UP001353858">
    <property type="component" value="Unassembled WGS sequence"/>
</dbReference>
<sequence length="519" mass="60483">MTVQLDTRLEEELSWATRQSKVLDDKVRYLRTGGKVPTQEERLIECLTKEYNNVLTDLCTANGATSRKNDDKLFCVLTELMTENEELTQRIKIKKNEFALICDDIFKINKKVLVVRAKTLTDVQHMERVLRGQQNLRCLEYKLDIANKTYGSVITENNSIRQEIEHLLIERTSFNKLWFGYISNLQQGKLILMDMVEQATLAYNSRDECIIALTSLRNRATSDLRNNIEEMDSMQKQLDEQKLIEEFLAVKNQKRFLIGLEQKKMKKRRLANAEMLVKLLIYKKTLAEIKIFTQLDVEQDYKSFIDRYYAFEKRNMSLFLYINDLHKDIEDLLTMTLAHKINIDAQRELNKQQAKKQANTLKSLKIELASGKAEVRVFASSTTLHDFLGNNISINDYNVLLFYQILEDQVDNLILNVYLKQTKQVKTAKKQQERLIKDNLVPSKIHKVIDVVRISPCPLCVDKVMVKNVIDTVQFVNSKPKAEELLNKQLKLPEGLNTLHNVSACHLPKSRAIIQRRFY</sequence>
<dbReference type="AlphaFoldDB" id="A0AAN7SQG6"/>
<evidence type="ECO:0000259" key="2">
    <source>
        <dbReference type="Pfam" id="PF21773"/>
    </source>
</evidence>
<keyword evidence="1" id="KW-0175">Coiled coil</keyword>
<accession>A0AAN7SQG6</accession>
<comment type="caution">
    <text evidence="3">The sequence shown here is derived from an EMBL/GenBank/DDBJ whole genome shotgun (WGS) entry which is preliminary data.</text>
</comment>
<evidence type="ECO:0000313" key="4">
    <source>
        <dbReference type="Proteomes" id="UP001353858"/>
    </source>
</evidence>
<gene>
    <name evidence="3" type="ORF">RN001_010741</name>
</gene>
<evidence type="ECO:0000256" key="1">
    <source>
        <dbReference type="ARBA" id="ARBA00023054"/>
    </source>
</evidence>
<dbReference type="InterPro" id="IPR051876">
    <property type="entry name" value="ODA-DC/CCD"/>
</dbReference>
<organism evidence="3 4">
    <name type="scientific">Aquatica leii</name>
    <dbReference type="NCBI Taxonomy" id="1421715"/>
    <lineage>
        <taxon>Eukaryota</taxon>
        <taxon>Metazoa</taxon>
        <taxon>Ecdysozoa</taxon>
        <taxon>Arthropoda</taxon>
        <taxon>Hexapoda</taxon>
        <taxon>Insecta</taxon>
        <taxon>Pterygota</taxon>
        <taxon>Neoptera</taxon>
        <taxon>Endopterygota</taxon>
        <taxon>Coleoptera</taxon>
        <taxon>Polyphaga</taxon>
        <taxon>Elateriformia</taxon>
        <taxon>Elateroidea</taxon>
        <taxon>Lampyridae</taxon>
        <taxon>Luciolinae</taxon>
        <taxon>Aquatica</taxon>
    </lineage>
</organism>
<dbReference type="EMBL" id="JARPUR010000004">
    <property type="protein sequence ID" value="KAK4878235.1"/>
    <property type="molecule type" value="Genomic_DNA"/>
</dbReference>